<evidence type="ECO:0000313" key="2">
    <source>
        <dbReference type="Proteomes" id="UP000269945"/>
    </source>
</evidence>
<dbReference type="AlphaFoldDB" id="A0A9X9LJQ5"/>
<gene>
    <name evidence="1" type="ORF">BN2614_LOCUS1</name>
</gene>
<evidence type="ECO:0000313" key="1">
    <source>
        <dbReference type="EMBL" id="VCW69715.1"/>
    </source>
</evidence>
<proteinExistence type="predicted"/>
<comment type="caution">
    <text evidence="1">The sequence shown here is derived from an EMBL/GenBank/DDBJ whole genome shotgun (WGS) entry which is preliminary data.</text>
</comment>
<sequence length="64" mass="7542">MLNFFIHSSRIRVSQRSNNSWVLPKGLTFFSKLLLSVTLERDSNCTFFTCSHKQICSYILLRKK</sequence>
<reference evidence="1 2" key="1">
    <citation type="submission" date="2018-10" db="EMBL/GenBank/DDBJ databases">
        <authorList>
            <person name="Ekblom R."/>
            <person name="Jareborg N."/>
        </authorList>
    </citation>
    <scope>NUCLEOTIDE SEQUENCE [LARGE SCALE GENOMIC DNA]</scope>
    <source>
        <tissue evidence="1">Muscle</tissue>
    </source>
</reference>
<accession>A0A9X9LJQ5</accession>
<feature type="non-terminal residue" evidence="1">
    <location>
        <position position="64"/>
    </location>
</feature>
<dbReference type="Proteomes" id="UP000269945">
    <property type="component" value="Unassembled WGS sequence"/>
</dbReference>
<name>A0A9X9LJQ5_GULGU</name>
<protein>
    <submittedName>
        <fullName evidence="1">Uncharacterized protein</fullName>
    </submittedName>
</protein>
<keyword evidence="2" id="KW-1185">Reference proteome</keyword>
<organism evidence="1 2">
    <name type="scientific">Gulo gulo</name>
    <name type="common">Wolverine</name>
    <name type="synonym">Gluton</name>
    <dbReference type="NCBI Taxonomy" id="48420"/>
    <lineage>
        <taxon>Eukaryota</taxon>
        <taxon>Metazoa</taxon>
        <taxon>Chordata</taxon>
        <taxon>Craniata</taxon>
        <taxon>Vertebrata</taxon>
        <taxon>Euteleostomi</taxon>
        <taxon>Mammalia</taxon>
        <taxon>Eutheria</taxon>
        <taxon>Laurasiatheria</taxon>
        <taxon>Carnivora</taxon>
        <taxon>Caniformia</taxon>
        <taxon>Musteloidea</taxon>
        <taxon>Mustelidae</taxon>
        <taxon>Guloninae</taxon>
        <taxon>Gulo</taxon>
    </lineage>
</organism>
<dbReference type="EMBL" id="CYRY02005271">
    <property type="protein sequence ID" value="VCW69715.1"/>
    <property type="molecule type" value="Genomic_DNA"/>
</dbReference>